<protein>
    <submittedName>
        <fullName evidence="2">Uncharacterized protein</fullName>
    </submittedName>
</protein>
<feature type="signal peptide" evidence="1">
    <location>
        <begin position="1"/>
        <end position="25"/>
    </location>
</feature>
<reference evidence="3" key="1">
    <citation type="submission" date="2016-10" db="EMBL/GenBank/DDBJ databases">
        <authorList>
            <person name="Varghese N."/>
            <person name="Submissions S."/>
        </authorList>
    </citation>
    <scope>NUCLEOTIDE SEQUENCE [LARGE SCALE GENOMIC DNA]</scope>
    <source>
        <strain evidence="3">IBRC-M10078</strain>
    </source>
</reference>
<feature type="chain" id="PRO_5011638615" evidence="1">
    <location>
        <begin position="26"/>
        <end position="177"/>
    </location>
</feature>
<name>A0A1H0S1N0_9BACI</name>
<evidence type="ECO:0000256" key="1">
    <source>
        <dbReference type="SAM" id="SignalP"/>
    </source>
</evidence>
<dbReference type="STRING" id="930152.SAMN05216565_102497"/>
<organism evidence="2 3">
    <name type="scientific">Litchfieldia salsa</name>
    <dbReference type="NCBI Taxonomy" id="930152"/>
    <lineage>
        <taxon>Bacteria</taxon>
        <taxon>Bacillati</taxon>
        <taxon>Bacillota</taxon>
        <taxon>Bacilli</taxon>
        <taxon>Bacillales</taxon>
        <taxon>Bacillaceae</taxon>
        <taxon>Litchfieldia</taxon>
    </lineage>
</organism>
<evidence type="ECO:0000313" key="2">
    <source>
        <dbReference type="EMBL" id="SDP35604.1"/>
    </source>
</evidence>
<gene>
    <name evidence="2" type="ORF">SAMN05216565_102497</name>
</gene>
<sequence>MRILLVLMAVCLALFSLNSIPHVIAKSKNLSDDCIESIEEEKSKFEEKVMKDVLSSYNVKLEDMEEVISYDIHDLRKISLLTGKTETHMKSIFQQFESISLGQKQLFFFNGDLNTAFIFYKNPQYKNVMIKMNRGDDKWSVAESKVVEGKKINFNKKNCKDEHIINQGFNGLFKGLD</sequence>
<keyword evidence="1" id="KW-0732">Signal</keyword>
<dbReference type="OrthoDB" id="2881414at2"/>
<dbReference type="RefSeq" id="WP_090851021.1">
    <property type="nucleotide sequence ID" value="NZ_FNJU01000002.1"/>
</dbReference>
<dbReference type="AlphaFoldDB" id="A0A1H0S1N0"/>
<dbReference type="EMBL" id="FNJU01000002">
    <property type="protein sequence ID" value="SDP35604.1"/>
    <property type="molecule type" value="Genomic_DNA"/>
</dbReference>
<proteinExistence type="predicted"/>
<accession>A0A1H0S1N0</accession>
<dbReference type="Proteomes" id="UP000199159">
    <property type="component" value="Unassembled WGS sequence"/>
</dbReference>
<keyword evidence="3" id="KW-1185">Reference proteome</keyword>
<evidence type="ECO:0000313" key="3">
    <source>
        <dbReference type="Proteomes" id="UP000199159"/>
    </source>
</evidence>